<comment type="caution">
    <text evidence="2">The sequence shown here is derived from an EMBL/GenBank/DDBJ whole genome shotgun (WGS) entry which is preliminary data.</text>
</comment>
<evidence type="ECO:0000256" key="1">
    <source>
        <dbReference type="SAM" id="Phobius"/>
    </source>
</evidence>
<gene>
    <name evidence="2" type="ORF">SBOR_4809</name>
</gene>
<keyword evidence="1" id="KW-0472">Membrane</keyword>
<dbReference type="Gene3D" id="1.10.167.10">
    <property type="entry name" value="Regulator of G-protein Signalling 4, domain 2"/>
    <property type="match status" value="1"/>
</dbReference>
<name>W9CJX0_SCLBF</name>
<organism evidence="2 3">
    <name type="scientific">Sclerotinia borealis (strain F-4128)</name>
    <dbReference type="NCBI Taxonomy" id="1432307"/>
    <lineage>
        <taxon>Eukaryota</taxon>
        <taxon>Fungi</taxon>
        <taxon>Dikarya</taxon>
        <taxon>Ascomycota</taxon>
        <taxon>Pezizomycotina</taxon>
        <taxon>Leotiomycetes</taxon>
        <taxon>Helotiales</taxon>
        <taxon>Sclerotiniaceae</taxon>
        <taxon>Sclerotinia</taxon>
    </lineage>
</organism>
<dbReference type="PANTHER" id="PTHR39466:SF1">
    <property type="entry name" value="RGS DOMAIN-CONTAINING PROTEIN"/>
    <property type="match status" value="1"/>
</dbReference>
<reference evidence="2 3" key="1">
    <citation type="journal article" date="2014" name="Genome Announc.">
        <title>Draft genome sequence of Sclerotinia borealis, a psychrophilic plant pathogenic fungus.</title>
        <authorList>
            <person name="Mardanov A.V."/>
            <person name="Beletsky A.V."/>
            <person name="Kadnikov V.V."/>
            <person name="Ignatov A.N."/>
            <person name="Ravin N.V."/>
        </authorList>
    </citation>
    <scope>NUCLEOTIDE SEQUENCE [LARGE SCALE GENOMIC DNA]</scope>
    <source>
        <strain evidence="3">F-4157</strain>
    </source>
</reference>
<proteinExistence type="predicted"/>
<sequence>MDLTQTHSKSSSKFSQGIPEALSVDNIINGSTCPPMTVREFMNYLEYIEHAPENLQFFLWFRDYTLRFEKSKPSNPFSTPPTTATSERKDFASEYHNDSAVRFCDGVDDERPINQIKSIMNSPPQFIAPWETDFDKEGSSLMEVPSSAQDSYRVVAEQTFIRSGVKIPDINLPHRDEIDRIIAIYIADNGSRQLNLSSRQRIGLLERLSTTTHPTAFQPIVETVEYSLRNQAHPNFIRWSISNSNKPRQMFAKGLGATLIIFGFFYAILATLSNMSRGWRAFSAVFWVMGISTLYAAFRGMCIVLHGLHHRHLRPWELWESEESAVYLDDNSSGGKDVEYPWIKKYEKRCIIRKIFDREVWVQEPALRQIQDIIFLQSLLTGFSVAIALNIIFLAVPEGRFF</sequence>
<keyword evidence="1" id="KW-1133">Transmembrane helix</keyword>
<dbReference type="InterPro" id="IPR036305">
    <property type="entry name" value="RGS_sf"/>
</dbReference>
<dbReference type="PANTHER" id="PTHR39466">
    <property type="entry name" value="RGS DOMAIN-CONTAINING PROTEIN"/>
    <property type="match status" value="1"/>
</dbReference>
<dbReference type="AlphaFoldDB" id="W9CJX0"/>
<feature type="transmembrane region" description="Helical" evidence="1">
    <location>
        <begin position="284"/>
        <end position="308"/>
    </location>
</feature>
<dbReference type="InterPro" id="IPR044926">
    <property type="entry name" value="RGS_subdomain_2"/>
</dbReference>
<dbReference type="STRING" id="1432307.W9CJX0"/>
<dbReference type="SUPFAM" id="SSF48097">
    <property type="entry name" value="Regulator of G-protein signaling, RGS"/>
    <property type="match status" value="1"/>
</dbReference>
<evidence type="ECO:0000313" key="3">
    <source>
        <dbReference type="Proteomes" id="UP000019487"/>
    </source>
</evidence>
<keyword evidence="3" id="KW-1185">Reference proteome</keyword>
<protein>
    <recommendedName>
        <fullName evidence="4">RGS domain-containing protein</fullName>
    </recommendedName>
</protein>
<dbReference type="EMBL" id="AYSA01000225">
    <property type="protein sequence ID" value="ESZ94790.1"/>
    <property type="molecule type" value="Genomic_DNA"/>
</dbReference>
<accession>W9CJX0</accession>
<dbReference type="OrthoDB" id="3232309at2759"/>
<feature type="transmembrane region" description="Helical" evidence="1">
    <location>
        <begin position="250"/>
        <end position="272"/>
    </location>
</feature>
<dbReference type="HOGENOM" id="CLU_041181_1_0_1"/>
<evidence type="ECO:0000313" key="2">
    <source>
        <dbReference type="EMBL" id="ESZ94790.1"/>
    </source>
</evidence>
<evidence type="ECO:0008006" key="4">
    <source>
        <dbReference type="Google" id="ProtNLM"/>
    </source>
</evidence>
<keyword evidence="1" id="KW-0812">Transmembrane</keyword>
<dbReference type="Proteomes" id="UP000019487">
    <property type="component" value="Unassembled WGS sequence"/>
</dbReference>
<feature type="transmembrane region" description="Helical" evidence="1">
    <location>
        <begin position="373"/>
        <end position="396"/>
    </location>
</feature>